<dbReference type="RefSeq" id="WP_188567167.1">
    <property type="nucleotide sequence ID" value="NZ_BMED01000003.1"/>
</dbReference>
<accession>A0A916XL08</accession>
<dbReference type="CDD" id="cd01949">
    <property type="entry name" value="GGDEF"/>
    <property type="match status" value="1"/>
</dbReference>
<dbReference type="InterPro" id="IPR043128">
    <property type="entry name" value="Rev_trsase/Diguanyl_cyclase"/>
</dbReference>
<organism evidence="4 5">
    <name type="scientific">Undibacterium terreum</name>
    <dbReference type="NCBI Taxonomy" id="1224302"/>
    <lineage>
        <taxon>Bacteria</taxon>
        <taxon>Pseudomonadati</taxon>
        <taxon>Pseudomonadota</taxon>
        <taxon>Betaproteobacteria</taxon>
        <taxon>Burkholderiales</taxon>
        <taxon>Oxalobacteraceae</taxon>
        <taxon>Undibacterium</taxon>
    </lineage>
</organism>
<protein>
    <recommendedName>
        <fullName evidence="1">diguanylate cyclase</fullName>
        <ecNumber evidence="1">2.7.7.65</ecNumber>
    </recommendedName>
</protein>
<dbReference type="GO" id="GO:0043709">
    <property type="term" value="P:cell adhesion involved in single-species biofilm formation"/>
    <property type="evidence" value="ECO:0007669"/>
    <property type="project" value="TreeGrafter"/>
</dbReference>
<dbReference type="EC" id="2.7.7.65" evidence="1"/>
<comment type="caution">
    <text evidence="4">The sequence shown here is derived from an EMBL/GenBank/DDBJ whole genome shotgun (WGS) entry which is preliminary data.</text>
</comment>
<dbReference type="Pfam" id="PF00990">
    <property type="entry name" value="GGDEF"/>
    <property type="match status" value="1"/>
</dbReference>
<sequence>MPTYPAIPRPDDEAARLEALRRYGILDSANDPDFDFLAEMAAVICDVPYAFISMVDAERVWMKASFGTTATQLPRDEEYCSWTILEDRGLHIPNLTTDARTAYLPKTAGEPRYQMYCGANLITSDGYRIGALCVMDTQMRALSGQQVRLLTRLSGQVMALIELRAKDRELSASLNVMQKLATYDDLTGLLNRRALLARLQEEVERARRIVHPLSVIMLDLDHFKQINDTHGHMAGDVVLHGVGKFLRERLRVTDSAGRYGGEELCLILPGTSLEDAAAVAEKLRQALETAEFVTSAGSIAATASFGVVAGQPGPKLSTSSLLDAADQAMYRAKENGRNRVELGQEV</sequence>
<evidence type="ECO:0000259" key="3">
    <source>
        <dbReference type="PROSITE" id="PS50887"/>
    </source>
</evidence>
<dbReference type="AlphaFoldDB" id="A0A916XL08"/>
<dbReference type="InterPro" id="IPR000160">
    <property type="entry name" value="GGDEF_dom"/>
</dbReference>
<dbReference type="InterPro" id="IPR050469">
    <property type="entry name" value="Diguanylate_Cyclase"/>
</dbReference>
<dbReference type="InterPro" id="IPR029787">
    <property type="entry name" value="Nucleotide_cyclase"/>
</dbReference>
<name>A0A916XL08_9BURK</name>
<dbReference type="PANTHER" id="PTHR45138:SF9">
    <property type="entry name" value="DIGUANYLATE CYCLASE DGCM-RELATED"/>
    <property type="match status" value="1"/>
</dbReference>
<feature type="domain" description="GGDEF" evidence="3">
    <location>
        <begin position="211"/>
        <end position="345"/>
    </location>
</feature>
<evidence type="ECO:0000256" key="2">
    <source>
        <dbReference type="ARBA" id="ARBA00034247"/>
    </source>
</evidence>
<dbReference type="GO" id="GO:0005886">
    <property type="term" value="C:plasma membrane"/>
    <property type="evidence" value="ECO:0007669"/>
    <property type="project" value="TreeGrafter"/>
</dbReference>
<dbReference type="InterPro" id="IPR029016">
    <property type="entry name" value="GAF-like_dom_sf"/>
</dbReference>
<dbReference type="NCBIfam" id="TIGR00254">
    <property type="entry name" value="GGDEF"/>
    <property type="match status" value="1"/>
</dbReference>
<evidence type="ECO:0000313" key="5">
    <source>
        <dbReference type="Proteomes" id="UP000637423"/>
    </source>
</evidence>
<gene>
    <name evidence="4" type="ORF">GCM10011396_32810</name>
</gene>
<evidence type="ECO:0000256" key="1">
    <source>
        <dbReference type="ARBA" id="ARBA00012528"/>
    </source>
</evidence>
<dbReference type="GO" id="GO:0052621">
    <property type="term" value="F:diguanylate cyclase activity"/>
    <property type="evidence" value="ECO:0007669"/>
    <property type="project" value="UniProtKB-EC"/>
</dbReference>
<dbReference type="SUPFAM" id="SSF55073">
    <property type="entry name" value="Nucleotide cyclase"/>
    <property type="match status" value="1"/>
</dbReference>
<dbReference type="PANTHER" id="PTHR45138">
    <property type="entry name" value="REGULATORY COMPONENTS OF SENSORY TRANSDUCTION SYSTEM"/>
    <property type="match status" value="1"/>
</dbReference>
<dbReference type="Proteomes" id="UP000637423">
    <property type="component" value="Unassembled WGS sequence"/>
</dbReference>
<keyword evidence="5" id="KW-1185">Reference proteome</keyword>
<dbReference type="PROSITE" id="PS50887">
    <property type="entry name" value="GGDEF"/>
    <property type="match status" value="1"/>
</dbReference>
<reference evidence="4" key="1">
    <citation type="journal article" date="2014" name="Int. J. Syst. Evol. Microbiol.">
        <title>Complete genome sequence of Corynebacterium casei LMG S-19264T (=DSM 44701T), isolated from a smear-ripened cheese.</title>
        <authorList>
            <consortium name="US DOE Joint Genome Institute (JGI-PGF)"/>
            <person name="Walter F."/>
            <person name="Albersmeier A."/>
            <person name="Kalinowski J."/>
            <person name="Ruckert C."/>
        </authorList>
    </citation>
    <scope>NUCLEOTIDE SEQUENCE</scope>
    <source>
        <strain evidence="4">CGMCC 1.10998</strain>
    </source>
</reference>
<dbReference type="SMART" id="SM00267">
    <property type="entry name" value="GGDEF"/>
    <property type="match status" value="1"/>
</dbReference>
<dbReference type="Gene3D" id="3.30.70.270">
    <property type="match status" value="1"/>
</dbReference>
<dbReference type="EMBL" id="BMED01000003">
    <property type="protein sequence ID" value="GGC82910.1"/>
    <property type="molecule type" value="Genomic_DNA"/>
</dbReference>
<reference evidence="4" key="2">
    <citation type="submission" date="2020-09" db="EMBL/GenBank/DDBJ databases">
        <authorList>
            <person name="Sun Q."/>
            <person name="Zhou Y."/>
        </authorList>
    </citation>
    <scope>NUCLEOTIDE SEQUENCE</scope>
    <source>
        <strain evidence="4">CGMCC 1.10998</strain>
    </source>
</reference>
<dbReference type="GO" id="GO:1902201">
    <property type="term" value="P:negative regulation of bacterial-type flagellum-dependent cell motility"/>
    <property type="evidence" value="ECO:0007669"/>
    <property type="project" value="TreeGrafter"/>
</dbReference>
<dbReference type="Gene3D" id="3.30.450.40">
    <property type="match status" value="1"/>
</dbReference>
<comment type="catalytic activity">
    <reaction evidence="2">
        <text>2 GTP = 3',3'-c-di-GMP + 2 diphosphate</text>
        <dbReference type="Rhea" id="RHEA:24898"/>
        <dbReference type="ChEBI" id="CHEBI:33019"/>
        <dbReference type="ChEBI" id="CHEBI:37565"/>
        <dbReference type="ChEBI" id="CHEBI:58805"/>
        <dbReference type="EC" id="2.7.7.65"/>
    </reaction>
</comment>
<dbReference type="FunFam" id="3.30.70.270:FF:000001">
    <property type="entry name" value="Diguanylate cyclase domain protein"/>
    <property type="match status" value="1"/>
</dbReference>
<evidence type="ECO:0000313" key="4">
    <source>
        <dbReference type="EMBL" id="GGC82910.1"/>
    </source>
</evidence>
<proteinExistence type="predicted"/>
<dbReference type="SUPFAM" id="SSF55781">
    <property type="entry name" value="GAF domain-like"/>
    <property type="match status" value="1"/>
</dbReference>